<organism evidence="8 9">
    <name type="scientific">Limulus polyphemus</name>
    <name type="common">Atlantic horseshoe crab</name>
    <dbReference type="NCBI Taxonomy" id="6850"/>
    <lineage>
        <taxon>Eukaryota</taxon>
        <taxon>Metazoa</taxon>
        <taxon>Ecdysozoa</taxon>
        <taxon>Arthropoda</taxon>
        <taxon>Chelicerata</taxon>
        <taxon>Merostomata</taxon>
        <taxon>Xiphosura</taxon>
        <taxon>Limulidae</taxon>
        <taxon>Limulus</taxon>
    </lineage>
</organism>
<evidence type="ECO:0000256" key="4">
    <source>
        <dbReference type="ARBA" id="ARBA00023319"/>
    </source>
</evidence>
<dbReference type="InterPro" id="IPR036116">
    <property type="entry name" value="FN3_sf"/>
</dbReference>
<evidence type="ECO:0000313" key="8">
    <source>
        <dbReference type="Proteomes" id="UP000694941"/>
    </source>
</evidence>
<dbReference type="GeneID" id="106471621"/>
<evidence type="ECO:0000256" key="1">
    <source>
        <dbReference type="ARBA" id="ARBA00006692"/>
    </source>
</evidence>
<evidence type="ECO:0000259" key="5">
    <source>
        <dbReference type="PROSITE" id="PS50011"/>
    </source>
</evidence>
<dbReference type="InterPro" id="IPR011009">
    <property type="entry name" value="Kinase-like_dom_sf"/>
</dbReference>
<evidence type="ECO:0000256" key="3">
    <source>
        <dbReference type="ARBA" id="ARBA00023157"/>
    </source>
</evidence>
<feature type="domain" description="Fibronectin type-III" evidence="7">
    <location>
        <begin position="1"/>
        <end position="86"/>
    </location>
</feature>
<dbReference type="InterPro" id="IPR013098">
    <property type="entry name" value="Ig_I-set"/>
</dbReference>
<dbReference type="PANTHER" id="PTHR47633">
    <property type="entry name" value="IMMUNOGLOBULIN"/>
    <property type="match status" value="1"/>
</dbReference>
<dbReference type="SMART" id="SM00408">
    <property type="entry name" value="IGc2"/>
    <property type="match status" value="2"/>
</dbReference>
<keyword evidence="8" id="KW-1185">Reference proteome</keyword>
<feature type="domain" description="Protein kinase" evidence="5">
    <location>
        <begin position="327"/>
        <end position="588"/>
    </location>
</feature>
<proteinExistence type="inferred from homology"/>
<feature type="domain" description="Ig-like" evidence="6">
    <location>
        <begin position="112"/>
        <end position="203"/>
    </location>
</feature>
<name>A0ABM1TJ89_LIMPO</name>
<feature type="domain" description="Ig-like" evidence="6">
    <location>
        <begin position="808"/>
        <end position="866"/>
    </location>
</feature>
<dbReference type="SUPFAM" id="SSF56112">
    <property type="entry name" value="Protein kinase-like (PK-like)"/>
    <property type="match status" value="1"/>
</dbReference>
<evidence type="ECO:0000313" key="9">
    <source>
        <dbReference type="RefSeq" id="XP_022255945.1"/>
    </source>
</evidence>
<dbReference type="PROSITE" id="PS50835">
    <property type="entry name" value="IG_LIKE"/>
    <property type="match status" value="3"/>
</dbReference>
<evidence type="ECO:0000256" key="2">
    <source>
        <dbReference type="ARBA" id="ARBA00022737"/>
    </source>
</evidence>
<protein>
    <submittedName>
        <fullName evidence="9">Obscurin-like</fullName>
    </submittedName>
</protein>
<keyword evidence="3" id="KW-1015">Disulfide bond</keyword>
<feature type="domain" description="Ig-like" evidence="6">
    <location>
        <begin position="208"/>
        <end position="297"/>
    </location>
</feature>
<dbReference type="Pfam" id="PF00069">
    <property type="entry name" value="Pkinase"/>
    <property type="match status" value="1"/>
</dbReference>
<dbReference type="PROSITE" id="PS50853">
    <property type="entry name" value="FN3"/>
    <property type="match status" value="1"/>
</dbReference>
<gene>
    <name evidence="9" type="primary">LOC106471621</name>
</gene>
<dbReference type="InterPro" id="IPR003598">
    <property type="entry name" value="Ig_sub2"/>
</dbReference>
<dbReference type="SMART" id="SM00409">
    <property type="entry name" value="IG"/>
    <property type="match status" value="2"/>
</dbReference>
<keyword evidence="2" id="KW-0677">Repeat</keyword>
<dbReference type="SUPFAM" id="SSF49265">
    <property type="entry name" value="Fibronectin type III"/>
    <property type="match status" value="1"/>
</dbReference>
<dbReference type="Gene3D" id="3.30.200.20">
    <property type="entry name" value="Phosphorylase Kinase, domain 1"/>
    <property type="match status" value="1"/>
</dbReference>
<evidence type="ECO:0000259" key="7">
    <source>
        <dbReference type="PROSITE" id="PS50853"/>
    </source>
</evidence>
<dbReference type="PROSITE" id="PS50011">
    <property type="entry name" value="PROTEIN_KINASE_DOM"/>
    <property type="match status" value="1"/>
</dbReference>
<dbReference type="InterPro" id="IPR013783">
    <property type="entry name" value="Ig-like_fold"/>
</dbReference>
<comment type="similarity">
    <text evidence="1">Belongs to the protein kinase superfamily. CAMK Ser/Thr protein kinase family.</text>
</comment>
<dbReference type="Gene3D" id="2.60.40.10">
    <property type="entry name" value="Immunoglobulins"/>
    <property type="match status" value="4"/>
</dbReference>
<sequence length="866" mass="99653">MTDHNLTLAWKPSLPASPRVPVTYGIEMSKYPDGEWKPYKSGIKDSSCDIRGLVPCQDYRFRIRVENKYGTSDSSPYVTAHRSKLEPLIPADFKPKDFKIEHPPLEKYAAPPKFLRKEEEIMYGIRGHPVTIEFWIYGYPEPKITWYFNNQKIEFPGSKYDSLQDRNGQICLFLNKMTEADEGTFMCHAVNEHGDTRQKIRLLLAEPPSFYKRLNETTIMLRRSGRLECQVTGIPYPAVRWFKDWHPLYESSRIKIFTEEPDKCVMYLSGSILKDSGLYSVTVSNIAGSASCSATLSVEETEADYDILTYSHPHIVKPKIKPFEDYYDIGDELGRGTQGIVYHSVERVSGKSYAAKMMHGKGKLRDFMDTELDIMNQLCHPRLVRLFDAFETKSSLTLVTDLCGGGELLDNILKHGKLTEKEVAHYIRQVLEGLEHMHSKNIAHLGLTIGDILVTRVNGDIIKIGDFGLAQHLHREKENFLDYGHPEFVAPEIVNKEPATLAADIWSVGVITLFAVKLYLIFRLSGISPFLGENDRETLKRVQTGKITFFEDAFAAVSDDARDFISRLLVFSPSGRIDVKTALEHPWLKFADTIHREGQPLSVIDRLHEYYKKWKSWYANASCKRFYRRRPLESCYTHPSKMIYPPDELYTPPSSPEPELNRTPVKPAVFDDTFQQKISREPIDVRSESHYQNGPDTYLLQYRDTDFPLRVRQYLRVGAHHSPSLAASLKESHWGDTNVAVRERRRFLDVWDEEMDDEKKGVATRTKPMRLHHELSSLGYAHEQLETLKNEAWKDKGKTRETLIGMEPYFREKIKDVVIQENDEIVFSCYAIGDPAPSYTWFRNDGILIESGRIMVCINNEVLISN</sequence>
<evidence type="ECO:0000259" key="6">
    <source>
        <dbReference type="PROSITE" id="PS50835"/>
    </source>
</evidence>
<dbReference type="Pfam" id="PF07679">
    <property type="entry name" value="I-set"/>
    <property type="match status" value="3"/>
</dbReference>
<reference evidence="9" key="1">
    <citation type="submission" date="2025-08" db="UniProtKB">
        <authorList>
            <consortium name="RefSeq"/>
        </authorList>
    </citation>
    <scope>IDENTIFICATION</scope>
    <source>
        <tissue evidence="9">Muscle</tissue>
    </source>
</reference>
<accession>A0ABM1TJ89</accession>
<dbReference type="InterPro" id="IPR000719">
    <property type="entry name" value="Prot_kinase_dom"/>
</dbReference>
<dbReference type="CDD" id="cd00063">
    <property type="entry name" value="FN3"/>
    <property type="match status" value="1"/>
</dbReference>
<dbReference type="Gene3D" id="1.10.510.10">
    <property type="entry name" value="Transferase(Phosphotransferase) domain 1"/>
    <property type="match status" value="1"/>
</dbReference>
<dbReference type="PANTHER" id="PTHR47633:SF3">
    <property type="entry name" value="STRIATED MUSCLE PREFERENTIALLY EXPRESSED PROTEIN KINASE"/>
    <property type="match status" value="1"/>
</dbReference>
<dbReference type="InterPro" id="IPR003961">
    <property type="entry name" value="FN3_dom"/>
</dbReference>
<keyword evidence="4" id="KW-0393">Immunoglobulin domain</keyword>
<dbReference type="InterPro" id="IPR036179">
    <property type="entry name" value="Ig-like_dom_sf"/>
</dbReference>
<dbReference type="InterPro" id="IPR007110">
    <property type="entry name" value="Ig-like_dom"/>
</dbReference>
<dbReference type="SUPFAM" id="SSF48726">
    <property type="entry name" value="Immunoglobulin"/>
    <property type="match status" value="3"/>
</dbReference>
<dbReference type="Proteomes" id="UP000694941">
    <property type="component" value="Unplaced"/>
</dbReference>
<dbReference type="InterPro" id="IPR003599">
    <property type="entry name" value="Ig_sub"/>
</dbReference>
<dbReference type="RefSeq" id="XP_022255945.1">
    <property type="nucleotide sequence ID" value="XM_022400237.1"/>
</dbReference>